<dbReference type="Proteomes" id="UP000887578">
    <property type="component" value="Unplaced"/>
</dbReference>
<dbReference type="InterPro" id="IPR016903">
    <property type="entry name" value="Nucleolar_cplx-assoc_3"/>
</dbReference>
<keyword evidence="1" id="KW-0175">Coiled coil</keyword>
<protein>
    <submittedName>
        <fullName evidence="5">Nucleolar complex-associated protein 3 N-terminal domain-containing protein</fullName>
    </submittedName>
</protein>
<evidence type="ECO:0000256" key="1">
    <source>
        <dbReference type="SAM" id="Coils"/>
    </source>
</evidence>
<accession>A0A914P8H9</accession>
<dbReference type="PANTHER" id="PTHR14428:SF5">
    <property type="entry name" value="NUCLEOLAR COMPLEX PROTEIN 3 HOMOLOG"/>
    <property type="match status" value="1"/>
</dbReference>
<dbReference type="WBParaSite" id="PDA_v2.g13767.t1">
    <property type="protein sequence ID" value="PDA_v2.g13767.t1"/>
    <property type="gene ID" value="PDA_v2.g13767"/>
</dbReference>
<reference evidence="5" key="1">
    <citation type="submission" date="2022-11" db="UniProtKB">
        <authorList>
            <consortium name="WormBaseParasite"/>
        </authorList>
    </citation>
    <scope>IDENTIFICATION</scope>
</reference>
<feature type="compositionally biased region" description="Basic and acidic residues" evidence="2">
    <location>
        <begin position="36"/>
        <end position="47"/>
    </location>
</feature>
<keyword evidence="4" id="KW-1185">Reference proteome</keyword>
<dbReference type="GO" id="GO:0005730">
    <property type="term" value="C:nucleolus"/>
    <property type="evidence" value="ECO:0007669"/>
    <property type="project" value="TreeGrafter"/>
</dbReference>
<evidence type="ECO:0000259" key="3">
    <source>
        <dbReference type="Pfam" id="PF07540"/>
    </source>
</evidence>
<feature type="domain" description="Nucleolar complex-associated protein 3 N-terminal" evidence="3">
    <location>
        <begin position="212"/>
        <end position="294"/>
    </location>
</feature>
<dbReference type="GO" id="GO:0006270">
    <property type="term" value="P:DNA replication initiation"/>
    <property type="evidence" value="ECO:0007669"/>
    <property type="project" value="TreeGrafter"/>
</dbReference>
<evidence type="ECO:0000256" key="2">
    <source>
        <dbReference type="SAM" id="MobiDB-lite"/>
    </source>
</evidence>
<dbReference type="GO" id="GO:0003682">
    <property type="term" value="F:chromatin binding"/>
    <property type="evidence" value="ECO:0007669"/>
    <property type="project" value="TreeGrafter"/>
</dbReference>
<name>A0A914P8H9_9BILA</name>
<organism evidence="4 5">
    <name type="scientific">Panagrolaimus davidi</name>
    <dbReference type="NCBI Taxonomy" id="227884"/>
    <lineage>
        <taxon>Eukaryota</taxon>
        <taxon>Metazoa</taxon>
        <taxon>Ecdysozoa</taxon>
        <taxon>Nematoda</taxon>
        <taxon>Chromadorea</taxon>
        <taxon>Rhabditida</taxon>
        <taxon>Tylenchina</taxon>
        <taxon>Panagrolaimomorpha</taxon>
        <taxon>Panagrolaimoidea</taxon>
        <taxon>Panagrolaimidae</taxon>
        <taxon>Panagrolaimus</taxon>
    </lineage>
</organism>
<evidence type="ECO:0000313" key="5">
    <source>
        <dbReference type="WBParaSite" id="PDA_v2.g13767.t1"/>
    </source>
</evidence>
<feature type="coiled-coil region" evidence="1">
    <location>
        <begin position="428"/>
        <end position="455"/>
    </location>
</feature>
<dbReference type="InterPro" id="IPR011501">
    <property type="entry name" value="Noc3_N"/>
</dbReference>
<proteinExistence type="predicted"/>
<dbReference type="PANTHER" id="PTHR14428">
    <property type="entry name" value="NUCLEOLAR COMPLEX PROTEIN 3"/>
    <property type="match status" value="1"/>
</dbReference>
<dbReference type="Pfam" id="PF07540">
    <property type="entry name" value="NOC3p"/>
    <property type="match status" value="1"/>
</dbReference>
<sequence>MAKAKVAKDIGRNQRVKLKRKINLAVRKGKLKKHQRDQIAKIQEKKTATSRKKFREVQDDYEHERAHKREQDGKISDEDEDQMEVDNKVAAILVDSDEEQEDPLPLDMIDDDIDWENSAFFSKRRKGLSKELDDEEEDKVRRFKTDLAEDEQEMLPIKLSDGRVIKRVTKIKIEEADEPEDFKPDIVKKEDDYCRLSAPQLLIKRKELLEESKEDIARMCIAITADPEHNVTKFKKLLELATGQGIHTLVREAVQKLALASLSKAFIEAAPGYQIRPLTETEKKQTMTKETKVLYLFLTRGRKFDETTFSHKLGMISVKSMSQLLNKLSHFNYATNVVSYLARLATSTYYPVVVEACAGISRLFKDDIVFRMSLHAVKTIATLVNQKSCYVTPDLLETFLSLRIKEVDKEDRDKEKHQLKVRRSQILKERKSKSAKKFQHQVQQLEHDLKKIQASETLATKKKYGTETMKHVFATYFRVMKRMPTTKLLEPVLAGLSKFAHLINIEFFDDLIFCLEEIVEMQYPFF</sequence>
<feature type="compositionally biased region" description="Basic and acidic residues" evidence="2">
    <location>
        <begin position="55"/>
        <end position="76"/>
    </location>
</feature>
<evidence type="ECO:0000313" key="4">
    <source>
        <dbReference type="Proteomes" id="UP000887578"/>
    </source>
</evidence>
<dbReference type="AlphaFoldDB" id="A0A914P8H9"/>
<feature type="region of interest" description="Disordered" evidence="2">
    <location>
        <begin position="29"/>
        <end position="82"/>
    </location>
</feature>